<proteinExistence type="inferred from homology"/>
<evidence type="ECO:0000313" key="5">
    <source>
        <dbReference type="Proteomes" id="UP000054097"/>
    </source>
</evidence>
<feature type="coiled-coil region" evidence="3">
    <location>
        <begin position="38"/>
        <end position="65"/>
    </location>
</feature>
<evidence type="ECO:0000313" key="4">
    <source>
        <dbReference type="EMBL" id="KIM21998.1"/>
    </source>
</evidence>
<dbReference type="InterPro" id="IPR008012">
    <property type="entry name" value="Ump1"/>
</dbReference>
<protein>
    <recommendedName>
        <fullName evidence="6">Proteasome maturation factor UMP1</fullName>
    </recommendedName>
</protein>
<dbReference type="Proteomes" id="UP000054097">
    <property type="component" value="Unassembled WGS sequence"/>
</dbReference>
<dbReference type="STRING" id="933852.A0A0C2W6E1"/>
<dbReference type="PANTHER" id="PTHR12828">
    <property type="entry name" value="PROTEASOME MATURATION PROTEIN UMP1"/>
    <property type="match status" value="1"/>
</dbReference>
<dbReference type="AlphaFoldDB" id="A0A0C2W6E1"/>
<reference evidence="4 5" key="1">
    <citation type="submission" date="2014-04" db="EMBL/GenBank/DDBJ databases">
        <authorList>
            <consortium name="DOE Joint Genome Institute"/>
            <person name="Kuo A."/>
            <person name="Zuccaro A."/>
            <person name="Kohler A."/>
            <person name="Nagy L.G."/>
            <person name="Floudas D."/>
            <person name="Copeland A."/>
            <person name="Barry K.W."/>
            <person name="Cichocki N."/>
            <person name="Veneault-Fourrey C."/>
            <person name="LaButti K."/>
            <person name="Lindquist E.A."/>
            <person name="Lipzen A."/>
            <person name="Lundell T."/>
            <person name="Morin E."/>
            <person name="Murat C."/>
            <person name="Sun H."/>
            <person name="Tunlid A."/>
            <person name="Henrissat B."/>
            <person name="Grigoriev I.V."/>
            <person name="Hibbett D.S."/>
            <person name="Martin F."/>
            <person name="Nordberg H.P."/>
            <person name="Cantor M.N."/>
            <person name="Hua S.X."/>
        </authorList>
    </citation>
    <scope>NUCLEOTIDE SEQUENCE [LARGE SCALE GENOMIC DNA]</scope>
    <source>
        <strain evidence="4 5">MAFF 305830</strain>
    </source>
</reference>
<sequence length="141" mass="16082">MSNTLRIAPANETKKATLKDTVNEHGLHDTLRYGPRTLASQHNNRSAIQNRLENWEQTQDDLKLNLYRNVYGLHAPVRLMMERKLVSQNPHFPALPQSNVHLDVLMGRDTTLDVSDFFGGGDPGPAFVDIHRDMEKARNIR</sequence>
<reference evidence="5" key="2">
    <citation type="submission" date="2015-01" db="EMBL/GenBank/DDBJ databases">
        <title>Evolutionary Origins and Diversification of the Mycorrhizal Mutualists.</title>
        <authorList>
            <consortium name="DOE Joint Genome Institute"/>
            <consortium name="Mycorrhizal Genomics Consortium"/>
            <person name="Kohler A."/>
            <person name="Kuo A."/>
            <person name="Nagy L.G."/>
            <person name="Floudas D."/>
            <person name="Copeland A."/>
            <person name="Barry K.W."/>
            <person name="Cichocki N."/>
            <person name="Veneault-Fourrey C."/>
            <person name="LaButti K."/>
            <person name="Lindquist E.A."/>
            <person name="Lipzen A."/>
            <person name="Lundell T."/>
            <person name="Morin E."/>
            <person name="Murat C."/>
            <person name="Riley R."/>
            <person name="Ohm R."/>
            <person name="Sun H."/>
            <person name="Tunlid A."/>
            <person name="Henrissat B."/>
            <person name="Grigoriev I.V."/>
            <person name="Hibbett D.S."/>
            <person name="Martin F."/>
        </authorList>
    </citation>
    <scope>NUCLEOTIDE SEQUENCE [LARGE SCALE GENOMIC DNA]</scope>
    <source>
        <strain evidence="5">MAFF 305830</strain>
    </source>
</reference>
<dbReference type="OrthoDB" id="15001at2759"/>
<accession>A0A0C2W6E1</accession>
<keyword evidence="5" id="KW-1185">Reference proteome</keyword>
<evidence type="ECO:0000256" key="2">
    <source>
        <dbReference type="ARBA" id="ARBA00043974"/>
    </source>
</evidence>
<gene>
    <name evidence="4" type="ORF">M408DRAFT_333120</name>
</gene>
<organism evidence="4 5">
    <name type="scientific">Serendipita vermifera MAFF 305830</name>
    <dbReference type="NCBI Taxonomy" id="933852"/>
    <lineage>
        <taxon>Eukaryota</taxon>
        <taxon>Fungi</taxon>
        <taxon>Dikarya</taxon>
        <taxon>Basidiomycota</taxon>
        <taxon>Agaricomycotina</taxon>
        <taxon>Agaricomycetes</taxon>
        <taxon>Sebacinales</taxon>
        <taxon>Serendipitaceae</taxon>
        <taxon>Serendipita</taxon>
    </lineage>
</organism>
<dbReference type="GO" id="GO:0043248">
    <property type="term" value="P:proteasome assembly"/>
    <property type="evidence" value="ECO:0007669"/>
    <property type="project" value="InterPro"/>
</dbReference>
<dbReference type="EMBL" id="KN824366">
    <property type="protein sequence ID" value="KIM21998.1"/>
    <property type="molecule type" value="Genomic_DNA"/>
</dbReference>
<dbReference type="Pfam" id="PF05348">
    <property type="entry name" value="UMP1"/>
    <property type="match status" value="1"/>
</dbReference>
<keyword evidence="3" id="KW-0175">Coiled coil</keyword>
<evidence type="ECO:0008006" key="6">
    <source>
        <dbReference type="Google" id="ProtNLM"/>
    </source>
</evidence>
<keyword evidence="1" id="KW-0143">Chaperone</keyword>
<dbReference type="GO" id="GO:0005737">
    <property type="term" value="C:cytoplasm"/>
    <property type="evidence" value="ECO:0007669"/>
    <property type="project" value="TreeGrafter"/>
</dbReference>
<evidence type="ECO:0000256" key="3">
    <source>
        <dbReference type="SAM" id="Coils"/>
    </source>
</evidence>
<dbReference type="HOGENOM" id="CLU_100687_1_0_1"/>
<dbReference type="GO" id="GO:0005634">
    <property type="term" value="C:nucleus"/>
    <property type="evidence" value="ECO:0007669"/>
    <property type="project" value="TreeGrafter"/>
</dbReference>
<evidence type="ECO:0000256" key="1">
    <source>
        <dbReference type="ARBA" id="ARBA00023186"/>
    </source>
</evidence>
<comment type="similarity">
    <text evidence="2">Belongs to the POMP/UMP1 family.</text>
</comment>
<dbReference type="PANTHER" id="PTHR12828:SF3">
    <property type="entry name" value="PROTEASOME MATURATION PROTEIN"/>
    <property type="match status" value="1"/>
</dbReference>
<name>A0A0C2W6E1_SERVB</name>